<dbReference type="EMBL" id="FXZK01000009">
    <property type="protein sequence ID" value="SMY09444.1"/>
    <property type="molecule type" value="Genomic_DNA"/>
</dbReference>
<evidence type="ECO:0000256" key="4">
    <source>
        <dbReference type="ARBA" id="ARBA00030169"/>
    </source>
</evidence>
<feature type="binding site" evidence="5">
    <location>
        <begin position="97"/>
        <end position="100"/>
    </location>
    <ligand>
        <name>substrate</name>
    </ligand>
</feature>
<dbReference type="InterPro" id="IPR036704">
    <property type="entry name" value="RraA/RraA-like_sf"/>
</dbReference>
<dbReference type="GO" id="GO:0046872">
    <property type="term" value="F:metal ion binding"/>
    <property type="evidence" value="ECO:0007669"/>
    <property type="project" value="UniProtKB-KW"/>
</dbReference>
<evidence type="ECO:0000313" key="7">
    <source>
        <dbReference type="Proteomes" id="UP000201613"/>
    </source>
</evidence>
<sequence>MIAKYAIGASAPQVSATLLKRLEEVELATIGHFADRGFMHPSIKPLTPPKGTITGTAVTVAIPGMDSTLLQYAVSTLREGDILVVDRLGDARHACIGGGVASAIARKGGAAAIIGGPCTDPDEIMELGLPVYSTGVSSITTRIRDGGGALNKPVSVGGVPVLPGDIVMADATGVIVIPPDEAEAICEVALARQKKTAEMFARFAAGEQPAGPSPAIQFVENALRGENNG</sequence>
<organism evidence="6 7">
    <name type="scientific">Flavimaricola marinus</name>
    <dbReference type="NCBI Taxonomy" id="1819565"/>
    <lineage>
        <taxon>Bacteria</taxon>
        <taxon>Pseudomonadati</taxon>
        <taxon>Pseudomonadota</taxon>
        <taxon>Alphaproteobacteria</taxon>
        <taxon>Rhodobacterales</taxon>
        <taxon>Paracoccaceae</taxon>
        <taxon>Flavimaricola</taxon>
    </lineage>
</organism>
<dbReference type="Pfam" id="PF03737">
    <property type="entry name" value="RraA-like"/>
    <property type="match status" value="1"/>
</dbReference>
<evidence type="ECO:0000256" key="3">
    <source>
        <dbReference type="ARBA" id="ARBA00029596"/>
    </source>
</evidence>
<keyword evidence="5" id="KW-0460">Magnesium</keyword>
<comment type="cofactor">
    <cofactor evidence="1">
        <name>a divalent metal cation</name>
        <dbReference type="ChEBI" id="CHEBI:60240"/>
    </cofactor>
</comment>
<evidence type="ECO:0000256" key="2">
    <source>
        <dbReference type="ARBA" id="ARBA00016549"/>
    </source>
</evidence>
<dbReference type="PANTHER" id="PTHR33254">
    <property type="entry name" value="4-HYDROXY-4-METHYL-2-OXOGLUTARATE ALDOLASE 3-RELATED"/>
    <property type="match status" value="1"/>
</dbReference>
<proteinExistence type="predicted"/>
<evidence type="ECO:0000313" key="6">
    <source>
        <dbReference type="EMBL" id="SMY09444.1"/>
    </source>
</evidence>
<dbReference type="PANTHER" id="PTHR33254:SF4">
    <property type="entry name" value="4-HYDROXY-4-METHYL-2-OXOGLUTARATE ALDOLASE 3-RELATED"/>
    <property type="match status" value="1"/>
</dbReference>
<evidence type="ECO:0000256" key="1">
    <source>
        <dbReference type="ARBA" id="ARBA00001968"/>
    </source>
</evidence>
<keyword evidence="5" id="KW-0479">Metal-binding</keyword>
<dbReference type="Gene3D" id="3.50.30.40">
    <property type="entry name" value="Ribonuclease E inhibitor RraA/RraA-like"/>
    <property type="match status" value="1"/>
</dbReference>
<dbReference type="Proteomes" id="UP000201613">
    <property type="component" value="Unassembled WGS sequence"/>
</dbReference>
<reference evidence="6 7" key="1">
    <citation type="submission" date="2017-05" db="EMBL/GenBank/DDBJ databases">
        <authorList>
            <person name="Song R."/>
            <person name="Chenine A.L."/>
            <person name="Ruprecht R.M."/>
        </authorList>
    </citation>
    <scope>NUCLEOTIDE SEQUENCE [LARGE SCALE GENOMIC DNA]</scope>
    <source>
        <strain evidence="6 7">CECT 8899</strain>
    </source>
</reference>
<dbReference type="CDD" id="cd16841">
    <property type="entry name" value="RraA_family"/>
    <property type="match status" value="1"/>
</dbReference>
<dbReference type="OrthoDB" id="9812532at2"/>
<dbReference type="RefSeq" id="WP_093993620.1">
    <property type="nucleotide sequence ID" value="NZ_FXZK01000009.1"/>
</dbReference>
<keyword evidence="6" id="KW-0456">Lyase</keyword>
<name>A0A238LJ57_9RHOB</name>
<gene>
    <name evidence="6" type="primary">proA_5</name>
    <name evidence="6" type="ORF">LOM8899_03611</name>
</gene>
<evidence type="ECO:0000256" key="5">
    <source>
        <dbReference type="PIRSR" id="PIRSR605493-1"/>
    </source>
</evidence>
<feature type="binding site" evidence="5">
    <location>
        <position position="120"/>
    </location>
    <ligand>
        <name>Mg(2+)</name>
        <dbReference type="ChEBI" id="CHEBI:18420"/>
    </ligand>
</feature>
<comment type="cofactor">
    <cofactor evidence="5">
        <name>Mg(2+)</name>
        <dbReference type="ChEBI" id="CHEBI:18420"/>
    </cofactor>
</comment>
<dbReference type="SUPFAM" id="SSF89562">
    <property type="entry name" value="RraA-like"/>
    <property type="match status" value="1"/>
</dbReference>
<protein>
    <recommendedName>
        <fullName evidence="2">Putative 4-hydroxy-4-methyl-2-oxoglutarate aldolase</fullName>
    </recommendedName>
    <alternativeName>
        <fullName evidence="3">Regulator of ribonuclease activity homolog</fullName>
    </alternativeName>
    <alternativeName>
        <fullName evidence="4">RraA-like protein</fullName>
    </alternativeName>
</protein>
<dbReference type="InterPro" id="IPR005493">
    <property type="entry name" value="RraA/RraA-like"/>
</dbReference>
<keyword evidence="7" id="KW-1185">Reference proteome</keyword>
<dbReference type="GO" id="GO:0016829">
    <property type="term" value="F:lyase activity"/>
    <property type="evidence" value="ECO:0007669"/>
    <property type="project" value="UniProtKB-KW"/>
</dbReference>
<accession>A0A238LJ57</accession>
<dbReference type="AlphaFoldDB" id="A0A238LJ57"/>